<evidence type="ECO:0000256" key="1">
    <source>
        <dbReference type="ARBA" id="ARBA00007865"/>
    </source>
</evidence>
<dbReference type="EMBL" id="LKMD01000106">
    <property type="protein sequence ID" value="PIA91621.1"/>
    <property type="molecule type" value="Genomic_DNA"/>
</dbReference>
<dbReference type="PANTHER" id="PTHR34861:SF10">
    <property type="entry name" value="CYCLASE"/>
    <property type="match status" value="1"/>
</dbReference>
<gene>
    <name evidence="3" type="ORF">CB0940_09797</name>
    <name evidence="4" type="ORF">RHO25_010515</name>
</gene>
<dbReference type="SUPFAM" id="SSF102198">
    <property type="entry name" value="Putative cyclase"/>
    <property type="match status" value="1"/>
</dbReference>
<dbReference type="Pfam" id="PF04199">
    <property type="entry name" value="Cyclase"/>
    <property type="match status" value="1"/>
</dbReference>
<dbReference type="OrthoDB" id="5396at2759"/>
<reference evidence="4 6" key="2">
    <citation type="submission" date="2023-09" db="EMBL/GenBank/DDBJ databases">
        <title>Complete-Gapless Cercospora beticola genome.</title>
        <authorList>
            <person name="Wyatt N.A."/>
            <person name="Spanner R.E."/>
            <person name="Bolton M.D."/>
        </authorList>
    </citation>
    <scope>NUCLEOTIDE SEQUENCE [LARGE SCALE GENOMIC DNA]</scope>
    <source>
        <strain evidence="4">Cb09-40</strain>
    </source>
</reference>
<evidence type="ECO:0000313" key="5">
    <source>
        <dbReference type="Proteomes" id="UP000230605"/>
    </source>
</evidence>
<dbReference type="Proteomes" id="UP001302367">
    <property type="component" value="Chromosome 7"/>
</dbReference>
<evidence type="ECO:0008006" key="7">
    <source>
        <dbReference type="Google" id="ProtNLM"/>
    </source>
</evidence>
<name>A0A2G5HGF9_CERBT</name>
<feature type="region of interest" description="Disordered" evidence="2">
    <location>
        <begin position="1"/>
        <end position="20"/>
    </location>
</feature>
<sequence length="323" mass="35753">MASPLDPSQAALPKRSELPSLPNAPAGAAWLWGKDDELGRLNMLTTDRKLAAAKLIRTGETINLDLRSDLPSPPVFGREPFQHEIKKLNGGQGNDDLFHMNTQSGSQWDGYRHVATKQNDKWIFYNGITQEDIESPQRSGGMQSWAEHGVVGRAVLLDVWSHLGKSYDPFTTRPITLEELKSCADAQGVQFQYGDILIIRSGWLDAYTGMSSAARQALGDVKDYAHEFVGVEQTSEMLDFLHDNYFSAVAGDTPGFEAWPPKPPHVLHAHLLPLWGLPIGEMWDLEQLAETCKKYKQYAFFFSSSPSNVPGGVGSHPNAMAIF</sequence>
<dbReference type="Gene3D" id="3.50.30.50">
    <property type="entry name" value="Putative cyclase"/>
    <property type="match status" value="1"/>
</dbReference>
<dbReference type="GO" id="GO:0019441">
    <property type="term" value="P:L-tryptophan catabolic process to kynurenine"/>
    <property type="evidence" value="ECO:0007669"/>
    <property type="project" value="InterPro"/>
</dbReference>
<dbReference type="AlphaFoldDB" id="A0A2G5HGF9"/>
<reference evidence="3 5" key="1">
    <citation type="submission" date="2015-10" db="EMBL/GenBank/DDBJ databases">
        <title>The cercosporin biosynthetic gene cluster was horizontally transferred to several fungal lineages and shown to be expanded in Cercospora beticola based on microsynteny with recipient genomes.</title>
        <authorList>
            <person name="De Jonge R."/>
            <person name="Ebert M.K."/>
            <person name="Suttle J.C."/>
            <person name="Jurick Ii W.M."/>
            <person name="Secor G.A."/>
            <person name="Thomma B.P."/>
            <person name="Van De Peer Y."/>
            <person name="Bolton M.D."/>
        </authorList>
    </citation>
    <scope>NUCLEOTIDE SEQUENCE [LARGE SCALE GENOMIC DNA]</scope>
    <source>
        <strain evidence="3 5">09-40</strain>
    </source>
</reference>
<accession>A0A2G5HGF9</accession>
<keyword evidence="6" id="KW-1185">Reference proteome</keyword>
<evidence type="ECO:0000313" key="3">
    <source>
        <dbReference type="EMBL" id="PIA91621.1"/>
    </source>
</evidence>
<protein>
    <recommendedName>
        <fullName evidence="7">Cyclase</fullName>
    </recommendedName>
</protein>
<dbReference type="InterPro" id="IPR007325">
    <property type="entry name" value="KFase/CYL"/>
</dbReference>
<dbReference type="InterPro" id="IPR037175">
    <property type="entry name" value="KFase_sf"/>
</dbReference>
<organism evidence="3 5">
    <name type="scientific">Cercospora beticola</name>
    <name type="common">Sugarbeet leaf spot fungus</name>
    <dbReference type="NCBI Taxonomy" id="122368"/>
    <lineage>
        <taxon>Eukaryota</taxon>
        <taxon>Fungi</taxon>
        <taxon>Dikarya</taxon>
        <taxon>Ascomycota</taxon>
        <taxon>Pezizomycotina</taxon>
        <taxon>Dothideomycetes</taxon>
        <taxon>Dothideomycetidae</taxon>
        <taxon>Mycosphaerellales</taxon>
        <taxon>Mycosphaerellaceae</taxon>
        <taxon>Cercospora</taxon>
    </lineage>
</organism>
<evidence type="ECO:0000313" key="4">
    <source>
        <dbReference type="EMBL" id="WPB05861.1"/>
    </source>
</evidence>
<proteinExistence type="inferred from homology"/>
<evidence type="ECO:0000313" key="6">
    <source>
        <dbReference type="Proteomes" id="UP001302367"/>
    </source>
</evidence>
<evidence type="ECO:0000256" key="2">
    <source>
        <dbReference type="SAM" id="MobiDB-lite"/>
    </source>
</evidence>
<dbReference type="EMBL" id="CP134190">
    <property type="protein sequence ID" value="WPB05861.1"/>
    <property type="molecule type" value="Genomic_DNA"/>
</dbReference>
<dbReference type="Proteomes" id="UP000230605">
    <property type="component" value="Chromosome 7"/>
</dbReference>
<dbReference type="GO" id="GO:0004061">
    <property type="term" value="F:arylformamidase activity"/>
    <property type="evidence" value="ECO:0007669"/>
    <property type="project" value="InterPro"/>
</dbReference>
<dbReference type="PANTHER" id="PTHR34861">
    <property type="match status" value="1"/>
</dbReference>
<comment type="similarity">
    <text evidence="1">Belongs to the Cyclase 1 superfamily.</text>
</comment>